<organism evidence="2 3">
    <name type="scientific">Chrysochromulina tobinii</name>
    <dbReference type="NCBI Taxonomy" id="1460289"/>
    <lineage>
        <taxon>Eukaryota</taxon>
        <taxon>Haptista</taxon>
        <taxon>Haptophyta</taxon>
        <taxon>Prymnesiophyceae</taxon>
        <taxon>Prymnesiales</taxon>
        <taxon>Chrysochromulinaceae</taxon>
        <taxon>Chrysochromulina</taxon>
    </lineage>
</organism>
<gene>
    <name evidence="2" type="ORF">Ctob_010313</name>
</gene>
<evidence type="ECO:0000256" key="1">
    <source>
        <dbReference type="SAM" id="MobiDB-lite"/>
    </source>
</evidence>
<proteinExistence type="predicted"/>
<name>A0A0M0JJV8_9EUKA</name>
<keyword evidence="3" id="KW-1185">Reference proteome</keyword>
<evidence type="ECO:0000313" key="3">
    <source>
        <dbReference type="Proteomes" id="UP000037460"/>
    </source>
</evidence>
<accession>A0A0M0JJV8</accession>
<feature type="region of interest" description="Disordered" evidence="1">
    <location>
        <begin position="1"/>
        <end position="29"/>
    </location>
</feature>
<dbReference type="AlphaFoldDB" id="A0A0M0JJV8"/>
<protein>
    <submittedName>
        <fullName evidence="2">Uncharacterized protein</fullName>
    </submittedName>
</protein>
<reference evidence="3" key="1">
    <citation type="journal article" date="2015" name="PLoS Genet.">
        <title>Genome Sequence and Transcriptome Analyses of Chrysochromulina tobin: Metabolic Tools for Enhanced Algal Fitness in the Prominent Order Prymnesiales (Haptophyceae).</title>
        <authorList>
            <person name="Hovde B.T."/>
            <person name="Deodato C.R."/>
            <person name="Hunsperger H.M."/>
            <person name="Ryken S.A."/>
            <person name="Yost W."/>
            <person name="Jha R.K."/>
            <person name="Patterson J."/>
            <person name="Monnat R.J. Jr."/>
            <person name="Barlow S.B."/>
            <person name="Starkenburg S.R."/>
            <person name="Cattolico R.A."/>
        </authorList>
    </citation>
    <scope>NUCLEOTIDE SEQUENCE</scope>
    <source>
        <strain evidence="3">CCMP291</strain>
    </source>
</reference>
<sequence length="71" mass="7270">MAPVPSLNEAAVADAASTEATRTGKASRQALVPEVEQVVAQEMETVTAVTLGTYKEEEADVAVAAAWAIGP</sequence>
<evidence type="ECO:0000313" key="2">
    <source>
        <dbReference type="EMBL" id="KOO26612.1"/>
    </source>
</evidence>
<dbReference type="EMBL" id="JWZX01002828">
    <property type="protein sequence ID" value="KOO26612.1"/>
    <property type="molecule type" value="Genomic_DNA"/>
</dbReference>
<comment type="caution">
    <text evidence="2">The sequence shown here is derived from an EMBL/GenBank/DDBJ whole genome shotgun (WGS) entry which is preliminary data.</text>
</comment>
<dbReference type="Proteomes" id="UP000037460">
    <property type="component" value="Unassembled WGS sequence"/>
</dbReference>
<feature type="compositionally biased region" description="Low complexity" evidence="1">
    <location>
        <begin position="9"/>
        <end position="21"/>
    </location>
</feature>